<dbReference type="GO" id="GO:0008360">
    <property type="term" value="P:regulation of cell shape"/>
    <property type="evidence" value="ECO:0007669"/>
    <property type="project" value="UniProtKB-KW"/>
</dbReference>
<dbReference type="PANTHER" id="PTHR34654:SF1">
    <property type="entry name" value="RNA-BINDING PROTEIN KHPA"/>
    <property type="match status" value="1"/>
</dbReference>
<dbReference type="AlphaFoldDB" id="A0A9D2GVE4"/>
<dbReference type="SUPFAM" id="SSF54814">
    <property type="entry name" value="Prokaryotic type KH domain (KH-domain type II)"/>
    <property type="match status" value="1"/>
</dbReference>
<dbReference type="Pfam" id="PF13083">
    <property type="entry name" value="KH_KhpA-B"/>
    <property type="match status" value="1"/>
</dbReference>
<keyword evidence="3" id="KW-0961">Cell wall biogenesis/degradation</keyword>
<dbReference type="EMBL" id="DXAQ01000126">
    <property type="protein sequence ID" value="HIZ89956.1"/>
    <property type="molecule type" value="Genomic_DNA"/>
</dbReference>
<sequence>MKELVKYIVTSIVEFPDQVQIEEGENEKGKVLKLHVAESDLGKVIGKQGRTAKSIRSIIAAASARKGERYGLEIVE</sequence>
<evidence type="ECO:0000313" key="5">
    <source>
        <dbReference type="Proteomes" id="UP000824176"/>
    </source>
</evidence>
<dbReference type="InterPro" id="IPR009019">
    <property type="entry name" value="KH_sf_prok-type"/>
</dbReference>
<dbReference type="InterPro" id="IPR020627">
    <property type="entry name" value="KhpA"/>
</dbReference>
<evidence type="ECO:0000313" key="4">
    <source>
        <dbReference type="EMBL" id="HIZ89956.1"/>
    </source>
</evidence>
<dbReference type="PANTHER" id="PTHR34654">
    <property type="entry name" value="UPF0109 PROTEIN SCO5592"/>
    <property type="match status" value="1"/>
</dbReference>
<dbReference type="HAMAP" id="MF_00088">
    <property type="entry name" value="KhpA"/>
    <property type="match status" value="1"/>
</dbReference>
<name>A0A9D2GVE4_9BACT</name>
<dbReference type="GO" id="GO:0071555">
    <property type="term" value="P:cell wall organization"/>
    <property type="evidence" value="ECO:0007669"/>
    <property type="project" value="UniProtKB-KW"/>
</dbReference>
<keyword evidence="3" id="KW-0143">Chaperone</keyword>
<dbReference type="GO" id="GO:0009252">
    <property type="term" value="P:peptidoglycan biosynthetic process"/>
    <property type="evidence" value="ECO:0007669"/>
    <property type="project" value="UniProtKB-UniRule"/>
</dbReference>
<keyword evidence="1 3" id="KW-0963">Cytoplasm</keyword>
<dbReference type="GO" id="GO:0005737">
    <property type="term" value="C:cytoplasm"/>
    <property type="evidence" value="ECO:0007669"/>
    <property type="project" value="UniProtKB-SubCell"/>
</dbReference>
<dbReference type="Proteomes" id="UP000824176">
    <property type="component" value="Unassembled WGS sequence"/>
</dbReference>
<proteinExistence type="inferred from homology"/>
<reference evidence="4" key="2">
    <citation type="submission" date="2021-04" db="EMBL/GenBank/DDBJ databases">
        <authorList>
            <person name="Gilroy R."/>
        </authorList>
    </citation>
    <scope>NUCLEOTIDE SEQUENCE</scope>
    <source>
        <strain evidence="4">ChiW4-1371</strain>
    </source>
</reference>
<dbReference type="CDD" id="cd22533">
    <property type="entry name" value="KH-II_YlqC-like"/>
    <property type="match status" value="1"/>
</dbReference>
<comment type="caution">
    <text evidence="4">The sequence shown here is derived from an EMBL/GenBank/DDBJ whole genome shotgun (WGS) entry which is preliminary data.</text>
</comment>
<reference evidence="4" key="1">
    <citation type="journal article" date="2021" name="PeerJ">
        <title>Extensive microbial diversity within the chicken gut microbiome revealed by metagenomics and culture.</title>
        <authorList>
            <person name="Gilroy R."/>
            <person name="Ravi A."/>
            <person name="Getino M."/>
            <person name="Pursley I."/>
            <person name="Horton D.L."/>
            <person name="Alikhan N.F."/>
            <person name="Baker D."/>
            <person name="Gharbi K."/>
            <person name="Hall N."/>
            <person name="Watson M."/>
            <person name="Adriaenssens E.M."/>
            <person name="Foster-Nyarko E."/>
            <person name="Jarju S."/>
            <person name="Secka A."/>
            <person name="Antonio M."/>
            <person name="Oren A."/>
            <person name="Chaudhuri R.R."/>
            <person name="La Ragione R."/>
            <person name="Hildebrand F."/>
            <person name="Pallen M.J."/>
        </authorList>
    </citation>
    <scope>NUCLEOTIDE SEQUENCE</scope>
    <source>
        <strain evidence="4">ChiW4-1371</strain>
    </source>
</reference>
<comment type="similarity">
    <text evidence="3">Belongs to the KhpA RNA-binding protein family.</text>
</comment>
<evidence type="ECO:0000256" key="1">
    <source>
        <dbReference type="ARBA" id="ARBA00022490"/>
    </source>
</evidence>
<gene>
    <name evidence="3" type="primary">khpA</name>
    <name evidence="4" type="ORF">H9804_08410</name>
</gene>
<comment type="function">
    <text evidence="3">A probable RNA chaperone. Forms a complex with KhpB which binds to cellular RNA and controls its expression. Plays a role in peptidoglycan (PG) homeostasis and cell length regulation.</text>
</comment>
<dbReference type="InterPro" id="IPR015946">
    <property type="entry name" value="KH_dom-like_a/b"/>
</dbReference>
<dbReference type="Gene3D" id="3.30.300.20">
    <property type="match status" value="1"/>
</dbReference>
<keyword evidence="3" id="KW-0133">Cell shape</keyword>
<organism evidence="4 5">
    <name type="scientific">Candidatus Mucispirillum faecigallinarum</name>
    <dbReference type="NCBI Taxonomy" id="2838699"/>
    <lineage>
        <taxon>Bacteria</taxon>
        <taxon>Pseudomonadati</taxon>
        <taxon>Deferribacterota</taxon>
        <taxon>Deferribacteres</taxon>
        <taxon>Deferribacterales</taxon>
        <taxon>Mucispirillaceae</taxon>
        <taxon>Mucispirillum</taxon>
    </lineage>
</organism>
<keyword evidence="2 3" id="KW-0694">RNA-binding</keyword>
<evidence type="ECO:0000256" key="3">
    <source>
        <dbReference type="HAMAP-Rule" id="MF_00088"/>
    </source>
</evidence>
<dbReference type="GO" id="GO:0003723">
    <property type="term" value="F:RNA binding"/>
    <property type="evidence" value="ECO:0007669"/>
    <property type="project" value="UniProtKB-UniRule"/>
</dbReference>
<comment type="subcellular location">
    <subcellularLocation>
        <location evidence="3">Cytoplasm</location>
    </subcellularLocation>
</comment>
<protein>
    <recommendedName>
        <fullName evidence="3">RNA-binding protein KhpA</fullName>
    </recommendedName>
    <alternativeName>
        <fullName evidence="3">KH-domain protein A</fullName>
    </alternativeName>
</protein>
<evidence type="ECO:0000256" key="2">
    <source>
        <dbReference type="ARBA" id="ARBA00022884"/>
    </source>
</evidence>
<comment type="subunit">
    <text evidence="3">Forms a complex with KhpB.</text>
</comment>
<accession>A0A9D2GVE4</accession>